<dbReference type="PIRSF" id="PIRSF037430">
    <property type="entry name" value="RNase_U2"/>
    <property type="match status" value="1"/>
</dbReference>
<dbReference type="PANTHER" id="PTHR42104:SF1">
    <property type="entry name" value="EXTRACELLULAR GUANYL-SPECIFIC RIBONUCLEASE RNTA (AFU_ORTHOLOGUE AFUA_4G03230)"/>
    <property type="match status" value="1"/>
</dbReference>
<dbReference type="InterPro" id="IPR048269">
    <property type="entry name" value="RNase_U2"/>
</dbReference>
<dbReference type="AlphaFoldDB" id="A0A316W079"/>
<evidence type="ECO:0000256" key="6">
    <source>
        <dbReference type="ARBA" id="ARBA00023239"/>
    </source>
</evidence>
<gene>
    <name evidence="8" type="ORF">IE81DRAFT_322807</name>
</gene>
<evidence type="ECO:0000313" key="9">
    <source>
        <dbReference type="Proteomes" id="UP000245783"/>
    </source>
</evidence>
<dbReference type="Proteomes" id="UP000245783">
    <property type="component" value="Unassembled WGS sequence"/>
</dbReference>
<evidence type="ECO:0000256" key="4">
    <source>
        <dbReference type="ARBA" id="ARBA00022801"/>
    </source>
</evidence>
<dbReference type="GO" id="GO:0004521">
    <property type="term" value="F:RNA endonuclease activity"/>
    <property type="evidence" value="ECO:0007669"/>
    <property type="project" value="InterPro"/>
</dbReference>
<dbReference type="RefSeq" id="XP_025370249.1">
    <property type="nucleotide sequence ID" value="XM_025513751.1"/>
</dbReference>
<evidence type="ECO:0000256" key="3">
    <source>
        <dbReference type="ARBA" id="ARBA00022759"/>
    </source>
</evidence>
<dbReference type="PANTHER" id="PTHR42104">
    <property type="entry name" value="EXTRACELLULAR GUANYL-SPECIFIC RIBONUCLEASE RNTA (AFU_ORTHOLOGUE AFUA_4G03230)"/>
    <property type="match status" value="1"/>
</dbReference>
<dbReference type="GO" id="GO:0016787">
    <property type="term" value="F:hydrolase activity"/>
    <property type="evidence" value="ECO:0007669"/>
    <property type="project" value="UniProtKB-KW"/>
</dbReference>
<evidence type="ECO:0000256" key="7">
    <source>
        <dbReference type="SAM" id="SignalP"/>
    </source>
</evidence>
<accession>A0A316W079</accession>
<sequence>MKFAFALVALAAVAAAAPLEKRVTPNCGGKSFSNTNVNQAISNGVNDRASSSSYPHTYNNYEGFDFSGECSDRSYQEFPLVTKSGGYTGGSPGAYRVIYGTNTGNFCGAIYHASSDNSFSQCDY</sequence>
<dbReference type="SUPFAM" id="SSF53933">
    <property type="entry name" value="Microbial ribonucleases"/>
    <property type="match status" value="1"/>
</dbReference>
<organism evidence="8 9">
    <name type="scientific">Ceraceosorus guamensis</name>
    <dbReference type="NCBI Taxonomy" id="1522189"/>
    <lineage>
        <taxon>Eukaryota</taxon>
        <taxon>Fungi</taxon>
        <taxon>Dikarya</taxon>
        <taxon>Basidiomycota</taxon>
        <taxon>Ustilaginomycotina</taxon>
        <taxon>Exobasidiomycetes</taxon>
        <taxon>Ceraceosorales</taxon>
        <taxon>Ceraceosoraceae</taxon>
        <taxon>Ceraceosorus</taxon>
    </lineage>
</organism>
<keyword evidence="3" id="KW-0255">Endonuclease</keyword>
<evidence type="ECO:0000256" key="2">
    <source>
        <dbReference type="ARBA" id="ARBA00022729"/>
    </source>
</evidence>
<keyword evidence="1" id="KW-0540">Nuclease</keyword>
<keyword evidence="6" id="KW-0456">Lyase</keyword>
<feature type="chain" id="PRO_5016233573" evidence="7">
    <location>
        <begin position="17"/>
        <end position="124"/>
    </location>
</feature>
<dbReference type="InterPro" id="IPR000026">
    <property type="entry name" value="N1-like"/>
</dbReference>
<dbReference type="InParanoid" id="A0A316W079"/>
<feature type="signal peptide" evidence="7">
    <location>
        <begin position="1"/>
        <end position="16"/>
    </location>
</feature>
<proteinExistence type="predicted"/>
<dbReference type="GeneID" id="37035621"/>
<dbReference type="Pfam" id="PF00545">
    <property type="entry name" value="Ribonuclease"/>
    <property type="match status" value="1"/>
</dbReference>
<protein>
    <submittedName>
        <fullName evidence="8">Ribonuclease/ribotoxin</fullName>
    </submittedName>
</protein>
<evidence type="ECO:0000256" key="5">
    <source>
        <dbReference type="ARBA" id="ARBA00023157"/>
    </source>
</evidence>
<dbReference type="Gene3D" id="3.10.450.30">
    <property type="entry name" value="Microbial ribonucleases"/>
    <property type="match status" value="1"/>
</dbReference>
<dbReference type="GO" id="GO:0003723">
    <property type="term" value="F:RNA binding"/>
    <property type="evidence" value="ECO:0007669"/>
    <property type="project" value="InterPro"/>
</dbReference>
<keyword evidence="2 7" id="KW-0732">Signal</keyword>
<dbReference type="GO" id="GO:0016829">
    <property type="term" value="F:lyase activity"/>
    <property type="evidence" value="ECO:0007669"/>
    <property type="project" value="UniProtKB-KW"/>
</dbReference>
<dbReference type="OrthoDB" id="5425539at2759"/>
<evidence type="ECO:0000256" key="1">
    <source>
        <dbReference type="ARBA" id="ARBA00022722"/>
    </source>
</evidence>
<keyword evidence="4" id="KW-0378">Hydrolase</keyword>
<dbReference type="InterPro" id="IPR016191">
    <property type="entry name" value="Ribonuclease/ribotoxin"/>
</dbReference>
<reference evidence="8 9" key="1">
    <citation type="journal article" date="2018" name="Mol. Biol. Evol.">
        <title>Broad Genomic Sampling Reveals a Smut Pathogenic Ancestry of the Fungal Clade Ustilaginomycotina.</title>
        <authorList>
            <person name="Kijpornyongpan T."/>
            <person name="Mondo S.J."/>
            <person name="Barry K."/>
            <person name="Sandor L."/>
            <person name="Lee J."/>
            <person name="Lipzen A."/>
            <person name="Pangilinan J."/>
            <person name="LaButti K."/>
            <person name="Hainaut M."/>
            <person name="Henrissat B."/>
            <person name="Grigoriev I.V."/>
            <person name="Spatafora J.W."/>
            <person name="Aime M.C."/>
        </authorList>
    </citation>
    <scope>NUCLEOTIDE SEQUENCE [LARGE SCALE GENOMIC DNA]</scope>
    <source>
        <strain evidence="8 9">MCA 4658</strain>
    </source>
</reference>
<name>A0A316W079_9BASI</name>
<dbReference type="EMBL" id="KZ819373">
    <property type="protein sequence ID" value="PWN43089.1"/>
    <property type="molecule type" value="Genomic_DNA"/>
</dbReference>
<evidence type="ECO:0000313" key="8">
    <source>
        <dbReference type="EMBL" id="PWN43089.1"/>
    </source>
</evidence>
<keyword evidence="9" id="KW-1185">Reference proteome</keyword>
<keyword evidence="5" id="KW-1015">Disulfide bond</keyword>